<evidence type="ECO:0000256" key="1">
    <source>
        <dbReference type="SAM" id="Phobius"/>
    </source>
</evidence>
<comment type="caution">
    <text evidence="2">The sequence shown here is derived from an EMBL/GenBank/DDBJ whole genome shotgun (WGS) entry which is preliminary data.</text>
</comment>
<dbReference type="PATRIC" id="fig|423471.3.peg.357"/>
<feature type="transmembrane region" description="Helical" evidence="1">
    <location>
        <begin position="107"/>
        <end position="128"/>
    </location>
</feature>
<feature type="transmembrane region" description="Helical" evidence="1">
    <location>
        <begin position="49"/>
        <end position="71"/>
    </location>
</feature>
<evidence type="ECO:0000313" key="3">
    <source>
        <dbReference type="Proteomes" id="UP000003477"/>
    </source>
</evidence>
<reference evidence="2 3" key="1">
    <citation type="journal article" date="2011" name="Front. Microbiol.">
        <title>Two Strains of Crocosphaera watsonii with Highly Conserved Genomes are Distinguished by Strain-Specific Features.</title>
        <authorList>
            <person name="Bench S.R."/>
            <person name="Ilikchyan I.N."/>
            <person name="Tripp H.J."/>
            <person name="Zehr J.P."/>
        </authorList>
    </citation>
    <scope>NUCLEOTIDE SEQUENCE [LARGE SCALE GENOMIC DNA]</scope>
    <source>
        <strain evidence="2 3">WH 0003</strain>
    </source>
</reference>
<dbReference type="EMBL" id="AESD01000069">
    <property type="protein sequence ID" value="EHJ14919.1"/>
    <property type="molecule type" value="Genomic_DNA"/>
</dbReference>
<dbReference type="RefSeq" id="WP_007309035.1">
    <property type="nucleotide sequence ID" value="NZ_AESD01000069.1"/>
</dbReference>
<accession>G5IYQ4</accession>
<evidence type="ECO:0000313" key="2">
    <source>
        <dbReference type="EMBL" id="EHJ14919.1"/>
    </source>
</evidence>
<proteinExistence type="predicted"/>
<sequence length="131" mass="15268">MFDDLQKSFPQYWTGIFLRFLSICLVYGALVHCSNILSNGDVSWWETPLHWRIMDIILLIFDVIIAISLWFYSFSGIIAFFVGIILLQIIPYTLFRQYFITKPEDIETLNGLVGTEILLMTVLIILIVTRK</sequence>
<dbReference type="GeneID" id="88764328"/>
<keyword evidence="1" id="KW-0812">Transmembrane</keyword>
<dbReference type="Proteomes" id="UP000003477">
    <property type="component" value="Unassembled WGS sequence"/>
</dbReference>
<feature type="transmembrane region" description="Helical" evidence="1">
    <location>
        <begin position="12"/>
        <end position="37"/>
    </location>
</feature>
<protein>
    <submittedName>
        <fullName evidence="2">Uncharacterized protein</fullName>
    </submittedName>
</protein>
<name>G5IYQ4_CROWT</name>
<keyword evidence="1" id="KW-1133">Transmembrane helix</keyword>
<gene>
    <name evidence="2" type="ORF">CWATWH0003_0389</name>
</gene>
<dbReference type="AlphaFoldDB" id="G5IYQ4"/>
<feature type="transmembrane region" description="Helical" evidence="1">
    <location>
        <begin position="77"/>
        <end position="95"/>
    </location>
</feature>
<keyword evidence="1" id="KW-0472">Membrane</keyword>
<organism evidence="2 3">
    <name type="scientific">Crocosphaera watsonii WH 0003</name>
    <dbReference type="NCBI Taxonomy" id="423471"/>
    <lineage>
        <taxon>Bacteria</taxon>
        <taxon>Bacillati</taxon>
        <taxon>Cyanobacteriota</taxon>
        <taxon>Cyanophyceae</taxon>
        <taxon>Oscillatoriophycideae</taxon>
        <taxon>Chroococcales</taxon>
        <taxon>Aphanothecaceae</taxon>
        <taxon>Crocosphaera</taxon>
    </lineage>
</organism>